<gene>
    <name evidence="2" type="primary">PE18</name>
    <name evidence="2" type="ORF">JPH1_27780</name>
</gene>
<name>A0AAI8X327_MYCAV</name>
<dbReference type="Pfam" id="PF00934">
    <property type="entry name" value="PE"/>
    <property type="match status" value="1"/>
</dbReference>
<dbReference type="Proteomes" id="UP000327362">
    <property type="component" value="Chromosome"/>
</dbReference>
<dbReference type="InterPro" id="IPR000084">
    <property type="entry name" value="PE-PGRS_N"/>
</dbReference>
<proteinExistence type="predicted"/>
<dbReference type="Gene3D" id="1.10.287.850">
    <property type="entry name" value="HP0062-like domain"/>
    <property type="match status" value="1"/>
</dbReference>
<organism evidence="2 3">
    <name type="scientific">Mycobacterium avium subsp. hominissuis</name>
    <dbReference type="NCBI Taxonomy" id="439334"/>
    <lineage>
        <taxon>Bacteria</taxon>
        <taxon>Bacillati</taxon>
        <taxon>Actinomycetota</taxon>
        <taxon>Actinomycetes</taxon>
        <taxon>Mycobacteriales</taxon>
        <taxon>Mycobacteriaceae</taxon>
        <taxon>Mycobacterium</taxon>
        <taxon>Mycobacterium avium complex (MAC)</taxon>
    </lineage>
</organism>
<sequence length="120" mass="12013">MMYVTAQPEAMNAAADRLQQIGTALAAQTGANSAPMTGVVPAAADPVSLLAAARFAQHGQAFQAVSAEAAAVHEMFVTTLQTSAGSYAATEAANAAGSRPVEWCKSGRVSACGSVVATMP</sequence>
<dbReference type="SUPFAM" id="SSF140459">
    <property type="entry name" value="PE/PPE dimer-like"/>
    <property type="match status" value="1"/>
</dbReference>
<accession>A0AAI8X327</accession>
<evidence type="ECO:0000313" key="2">
    <source>
        <dbReference type="EMBL" id="BBN48303.1"/>
    </source>
</evidence>
<dbReference type="AlphaFoldDB" id="A0AAI8X327"/>
<dbReference type="EMBL" id="AP020326">
    <property type="protein sequence ID" value="BBN48303.1"/>
    <property type="molecule type" value="Genomic_DNA"/>
</dbReference>
<feature type="domain" description="PE" evidence="1">
    <location>
        <begin position="4"/>
        <end position="94"/>
    </location>
</feature>
<evidence type="ECO:0000259" key="1">
    <source>
        <dbReference type="Pfam" id="PF00934"/>
    </source>
</evidence>
<reference evidence="2 3" key="1">
    <citation type="submission" date="2019-09" db="EMBL/GenBank/DDBJ databases">
        <title>Complete genome sequence of Mycobacterium avium subsp. hominissuis strain JP-H-1.</title>
        <authorList>
            <person name="Kinoshita Y."/>
            <person name="Niwa H."/>
            <person name="Uchida-Fujii E."/>
            <person name="Nukada T."/>
        </authorList>
    </citation>
    <scope>NUCLEOTIDE SEQUENCE [LARGE SCALE GENOMIC DNA]</scope>
    <source>
        <strain evidence="2 3">JP-H-1</strain>
    </source>
</reference>
<evidence type="ECO:0000313" key="3">
    <source>
        <dbReference type="Proteomes" id="UP000327362"/>
    </source>
</evidence>
<dbReference type="InterPro" id="IPR038332">
    <property type="entry name" value="PPE_sf"/>
</dbReference>
<protein>
    <submittedName>
        <fullName evidence="2">PE family protein</fullName>
    </submittedName>
</protein>